<proteinExistence type="predicted"/>
<organism evidence="2 3">
    <name type="scientific">Roseofilum halophilum BLCC-M91</name>
    <dbReference type="NCBI Taxonomy" id="3022259"/>
    <lineage>
        <taxon>Bacteria</taxon>
        <taxon>Bacillati</taxon>
        <taxon>Cyanobacteriota</taxon>
        <taxon>Cyanophyceae</taxon>
        <taxon>Desertifilales</taxon>
        <taxon>Desertifilaceae</taxon>
        <taxon>Roseofilum</taxon>
        <taxon>Roseofilum halophilum</taxon>
    </lineage>
</organism>
<reference evidence="2 3" key="1">
    <citation type="submission" date="2023-01" db="EMBL/GenBank/DDBJ databases">
        <title>Novel diversity within Roseofilum (Cyanobacteria; Desertifilaceae) from marine benthic mats with descriptions of four novel species.</title>
        <authorList>
            <person name="Wang Y."/>
            <person name="Berthold D.E."/>
            <person name="Hu J."/>
            <person name="Lefler F.W."/>
            <person name="Laughinghouse H.D. IV."/>
        </authorList>
    </citation>
    <scope>NUCLEOTIDE SEQUENCE [LARGE SCALE GENOMIC DNA]</scope>
    <source>
        <strain evidence="2 3">BLCC-M91</strain>
    </source>
</reference>
<gene>
    <name evidence="2" type="ORF">PJF56_05860</name>
</gene>
<dbReference type="EMBL" id="JAQPOK010000043">
    <property type="protein sequence ID" value="MDJ1178382.1"/>
    <property type="molecule type" value="Genomic_DNA"/>
</dbReference>
<sequence length="73" mass="8043">MAAIAETLCPSSPLPPSPAGEGYRERAFHCVPWFCNGDIHHRLAGNNLHISIPHIPNSAIIARIRHQLNQLLT</sequence>
<feature type="region of interest" description="Disordered" evidence="1">
    <location>
        <begin position="1"/>
        <end position="21"/>
    </location>
</feature>
<accession>A0ABT7BGR9</accession>
<keyword evidence="3" id="KW-1185">Reference proteome</keyword>
<evidence type="ECO:0000313" key="2">
    <source>
        <dbReference type="EMBL" id="MDJ1178382.1"/>
    </source>
</evidence>
<name>A0ABT7BGR9_9CYAN</name>
<evidence type="ECO:0000313" key="3">
    <source>
        <dbReference type="Proteomes" id="UP001231370"/>
    </source>
</evidence>
<dbReference type="Proteomes" id="UP001231370">
    <property type="component" value="Unassembled WGS sequence"/>
</dbReference>
<protein>
    <submittedName>
        <fullName evidence="2">Uncharacterized protein</fullName>
    </submittedName>
</protein>
<comment type="caution">
    <text evidence="2">The sequence shown here is derived from an EMBL/GenBank/DDBJ whole genome shotgun (WGS) entry which is preliminary data.</text>
</comment>
<evidence type="ECO:0000256" key="1">
    <source>
        <dbReference type="SAM" id="MobiDB-lite"/>
    </source>
</evidence>